<evidence type="ECO:0000313" key="2">
    <source>
        <dbReference type="Proteomes" id="UP000679848"/>
    </source>
</evidence>
<gene>
    <name evidence="1" type="ORF">MM59RIKEN_10460</name>
</gene>
<proteinExistence type="predicted"/>
<dbReference type="Proteomes" id="UP000679848">
    <property type="component" value="Chromosome"/>
</dbReference>
<accession>A0A810QBX2</accession>
<evidence type="ECO:0008006" key="3">
    <source>
        <dbReference type="Google" id="ProtNLM"/>
    </source>
</evidence>
<sequence>MGAYRRFAERNFGGREAKASFCPIHMEIRASTGSLNGEEGRGDGMKRDAWEQEFRAVWRREERFLRQYECPPKSPLDQKVSELAPEKLIETLRAAFEKAVAVVFDKGSGVVIRENRRAEQQRTYQINAYAAHLQETRRSLRAFSKAADRAGRGSVLLGGAAGIGMGLLGMTLPDVPLVTVLLLKCVYETAESFGFSCKEETERIYALRLIETALSEGAVLRENNQVLEHFAQTGIWHDPITVNLQIKATARRLAESMLYGKALQNIPLAGAVGGAGDFLCLRRVRRYASIKYQKRFLLRRRMEQD</sequence>
<dbReference type="PANTHER" id="PTHR41260">
    <property type="entry name" value="PROTEIN ECSC"/>
    <property type="match status" value="1"/>
</dbReference>
<name>A0A810QBX2_9FIRM</name>
<dbReference type="KEGG" id="pfaa:MM59RIKEN_10460"/>
<evidence type="ECO:0000313" key="1">
    <source>
        <dbReference type="EMBL" id="BCK83727.1"/>
    </source>
</evidence>
<dbReference type="InterPro" id="IPR024787">
    <property type="entry name" value="EcsC"/>
</dbReference>
<dbReference type="AlphaFoldDB" id="A0A810QBX2"/>
<organism evidence="1 2">
    <name type="scientific">Pusillibacter faecalis</name>
    <dbReference type="NCBI Taxonomy" id="2714358"/>
    <lineage>
        <taxon>Bacteria</taxon>
        <taxon>Bacillati</taxon>
        <taxon>Bacillota</taxon>
        <taxon>Clostridia</taxon>
        <taxon>Eubacteriales</taxon>
        <taxon>Oscillospiraceae</taxon>
        <taxon>Pusillibacter</taxon>
    </lineage>
</organism>
<reference evidence="1" key="1">
    <citation type="submission" date="2020-09" db="EMBL/GenBank/DDBJ databases">
        <title>New species isolated from human feces.</title>
        <authorList>
            <person name="Kitahara M."/>
            <person name="Shigeno Y."/>
            <person name="Shime M."/>
            <person name="Matsumoto Y."/>
            <person name="Nakamura S."/>
            <person name="Motooka D."/>
            <person name="Fukuoka S."/>
            <person name="Nishikawa H."/>
            <person name="Benno Y."/>
        </authorList>
    </citation>
    <scope>NUCLEOTIDE SEQUENCE</scope>
    <source>
        <strain evidence="1">MM59</strain>
    </source>
</reference>
<keyword evidence="2" id="KW-1185">Reference proteome</keyword>
<dbReference type="Pfam" id="PF12787">
    <property type="entry name" value="EcsC"/>
    <property type="match status" value="1"/>
</dbReference>
<dbReference type="PANTHER" id="PTHR41260:SF1">
    <property type="entry name" value="PROTEIN ECSC"/>
    <property type="match status" value="1"/>
</dbReference>
<protein>
    <recommendedName>
        <fullName evidence="3">EcsC family protein</fullName>
    </recommendedName>
</protein>
<dbReference type="EMBL" id="AP023420">
    <property type="protein sequence ID" value="BCK83727.1"/>
    <property type="molecule type" value="Genomic_DNA"/>
</dbReference>